<protein>
    <submittedName>
        <fullName evidence="3">Uncharacterized protein</fullName>
    </submittedName>
</protein>
<evidence type="ECO:0000256" key="2">
    <source>
        <dbReference type="SAM" id="Phobius"/>
    </source>
</evidence>
<dbReference type="AlphaFoldDB" id="S3E6C2"/>
<dbReference type="Proteomes" id="UP000016922">
    <property type="component" value="Unassembled WGS sequence"/>
</dbReference>
<accession>S3E6C2</accession>
<dbReference type="RefSeq" id="XP_008079070.1">
    <property type="nucleotide sequence ID" value="XM_008080879.1"/>
</dbReference>
<dbReference type="KEGG" id="glz:GLAREA_06931"/>
<evidence type="ECO:0000313" key="4">
    <source>
        <dbReference type="Proteomes" id="UP000016922"/>
    </source>
</evidence>
<feature type="transmembrane region" description="Helical" evidence="2">
    <location>
        <begin position="204"/>
        <end position="223"/>
    </location>
</feature>
<reference evidence="3 4" key="1">
    <citation type="journal article" date="2013" name="BMC Genomics">
        <title>Genomics-driven discovery of the pneumocandin biosynthetic gene cluster in the fungus Glarea lozoyensis.</title>
        <authorList>
            <person name="Chen L."/>
            <person name="Yue Q."/>
            <person name="Zhang X."/>
            <person name="Xiang M."/>
            <person name="Wang C."/>
            <person name="Li S."/>
            <person name="Che Y."/>
            <person name="Ortiz-Lopez F.J."/>
            <person name="Bills G.F."/>
            <person name="Liu X."/>
            <person name="An Z."/>
        </authorList>
    </citation>
    <scope>NUCLEOTIDE SEQUENCE [LARGE SCALE GENOMIC DNA]</scope>
    <source>
        <strain evidence="4">ATCC 20868 / MF5171</strain>
    </source>
</reference>
<feature type="transmembrane region" description="Helical" evidence="2">
    <location>
        <begin position="305"/>
        <end position="326"/>
    </location>
</feature>
<dbReference type="GeneID" id="19465984"/>
<dbReference type="OMA" id="YAIRETK"/>
<evidence type="ECO:0000256" key="1">
    <source>
        <dbReference type="SAM" id="MobiDB-lite"/>
    </source>
</evidence>
<keyword evidence="2" id="KW-0472">Membrane</keyword>
<proteinExistence type="predicted"/>
<sequence>MGSWFANVRAPKEGWRLDIVSLLAVIGEGSMEAHMQPMTSSWTCILPRIMPAPQALLKPSRPTRMPSFPASVVGVSNGTFVPVLNFFPSIIHPIDDLPAFAFKLLQIKRKSDIRPSDAEPTTSEKTIVSGNDAGGEEAQIFEPTVRRRESTLRQITKAATKVLLSAEPHIPTKTFSPLNVLSVISCFLTIGLLIWAALIEDGTACVALGSISLASCIVGYGSWWSPILKQRVFHGYVPAGDVVIRTREGAFIVVKCDEEVARELYTGTEECHYWTSTKMYRVLVGIGTFLLMISVVLLGNCDFPMQAAIGGSYIALNGAFWLISLLGKDAFWDMSVYECTDITPSDAAFAEESHPPDVEGIASYTRSLWYAIRETGGETAWARISGAAPQTKEWRDWLTEAGEKAKVSERYWPAVERRGVLIGTADPAISDSIHGPSREDSGFPEQHAPATQIPPPATR</sequence>
<dbReference type="eggNOG" id="ENOG502SI3B">
    <property type="taxonomic scope" value="Eukaryota"/>
</dbReference>
<dbReference type="OrthoDB" id="5412502at2759"/>
<keyword evidence="4" id="KW-1185">Reference proteome</keyword>
<evidence type="ECO:0000313" key="3">
    <source>
        <dbReference type="EMBL" id="EPE33918.1"/>
    </source>
</evidence>
<keyword evidence="2" id="KW-0812">Transmembrane</keyword>
<name>S3E6C2_GLAL2</name>
<dbReference type="HOGENOM" id="CLU_029043_1_0_1"/>
<feature type="region of interest" description="Disordered" evidence="1">
    <location>
        <begin position="427"/>
        <end position="459"/>
    </location>
</feature>
<feature type="transmembrane region" description="Helical" evidence="2">
    <location>
        <begin position="282"/>
        <end position="299"/>
    </location>
</feature>
<keyword evidence="2" id="KW-1133">Transmembrane helix</keyword>
<feature type="transmembrane region" description="Helical" evidence="2">
    <location>
        <begin position="178"/>
        <end position="198"/>
    </location>
</feature>
<dbReference type="EMBL" id="KE145357">
    <property type="protein sequence ID" value="EPE33918.1"/>
    <property type="molecule type" value="Genomic_DNA"/>
</dbReference>
<gene>
    <name evidence="3" type="ORF">GLAREA_06931</name>
</gene>
<organism evidence="3 4">
    <name type="scientific">Glarea lozoyensis (strain ATCC 20868 / MF5171)</name>
    <dbReference type="NCBI Taxonomy" id="1116229"/>
    <lineage>
        <taxon>Eukaryota</taxon>
        <taxon>Fungi</taxon>
        <taxon>Dikarya</taxon>
        <taxon>Ascomycota</taxon>
        <taxon>Pezizomycotina</taxon>
        <taxon>Leotiomycetes</taxon>
        <taxon>Helotiales</taxon>
        <taxon>Helotiaceae</taxon>
        <taxon>Glarea</taxon>
    </lineage>
</organism>